<dbReference type="AlphaFoldDB" id="A0A7J9N3H6"/>
<dbReference type="EMBL" id="JABFAF010268896">
    <property type="protein sequence ID" value="MBA0877636.1"/>
    <property type="molecule type" value="Genomic_DNA"/>
</dbReference>
<protein>
    <submittedName>
        <fullName evidence="1">Uncharacterized protein</fullName>
    </submittedName>
</protein>
<reference evidence="1 2" key="1">
    <citation type="journal article" date="2019" name="Genome Biol. Evol.">
        <title>Insights into the evolution of the New World diploid cottons (Gossypium, subgenus Houzingenia) based on genome sequencing.</title>
        <authorList>
            <person name="Grover C.E."/>
            <person name="Arick M.A. 2nd"/>
            <person name="Thrash A."/>
            <person name="Conover J.L."/>
            <person name="Sanders W.S."/>
            <person name="Peterson D.G."/>
            <person name="Frelichowski J.E."/>
            <person name="Scheffler J.A."/>
            <person name="Scheffler B.E."/>
            <person name="Wendel J.F."/>
        </authorList>
    </citation>
    <scope>NUCLEOTIDE SEQUENCE [LARGE SCALE GENOMIC DNA]</scope>
    <source>
        <strain evidence="1">1</strain>
        <tissue evidence="1">Leaf</tissue>
    </source>
</reference>
<comment type="caution">
    <text evidence="1">The sequence shown here is derived from an EMBL/GenBank/DDBJ whole genome shotgun (WGS) entry which is preliminary data.</text>
</comment>
<accession>A0A7J9N3H6</accession>
<proteinExistence type="predicted"/>
<feature type="non-terminal residue" evidence="1">
    <location>
        <position position="51"/>
    </location>
</feature>
<organism evidence="1 2">
    <name type="scientific">Gossypium schwendimanii</name>
    <name type="common">Cotton</name>
    <dbReference type="NCBI Taxonomy" id="34291"/>
    <lineage>
        <taxon>Eukaryota</taxon>
        <taxon>Viridiplantae</taxon>
        <taxon>Streptophyta</taxon>
        <taxon>Embryophyta</taxon>
        <taxon>Tracheophyta</taxon>
        <taxon>Spermatophyta</taxon>
        <taxon>Magnoliopsida</taxon>
        <taxon>eudicotyledons</taxon>
        <taxon>Gunneridae</taxon>
        <taxon>Pentapetalae</taxon>
        <taxon>rosids</taxon>
        <taxon>malvids</taxon>
        <taxon>Malvales</taxon>
        <taxon>Malvaceae</taxon>
        <taxon>Malvoideae</taxon>
        <taxon>Gossypium</taxon>
    </lineage>
</organism>
<gene>
    <name evidence="1" type="ORF">Goshw_008352</name>
</gene>
<keyword evidence="2" id="KW-1185">Reference proteome</keyword>
<dbReference type="Proteomes" id="UP000593576">
    <property type="component" value="Unassembled WGS sequence"/>
</dbReference>
<evidence type="ECO:0000313" key="2">
    <source>
        <dbReference type="Proteomes" id="UP000593576"/>
    </source>
</evidence>
<name>A0A7J9N3H6_GOSSC</name>
<sequence length="51" mass="5949">MASSIYCRQRRGSGNCVPKGTTWPFKSKKNGRRRRFINEARTITRPIINTH</sequence>
<evidence type="ECO:0000313" key="1">
    <source>
        <dbReference type="EMBL" id="MBA0877636.1"/>
    </source>
</evidence>